<sequence>MESDTDCESHSESVSGDTGLLACGDNADEWPRLGGGAAADHRLPVVPARLRSCAEVKFALLDRLPGFTEPDLHTDLRRARAATVPLWSPGYARDMDAWQREVLHQQRLADERPEFSSFCIANMSMDCLDGVDVISEGENIKKLLKLAYNNREEISMVVHRVGRLLLLDDFDITTHLLETEKTEWVWLDRLLREHFLTKFQDEDWARRAAAEEEAAAVDTRSAELYSRLLLHTVTALPSPAAPAPAPALLALPAPSDIAGTPPPPRRGRYRRHYFARNMLWTFQDLKMLIGTDMPILGGGTHPCVSLRLHDLSEPINVLTGLDYWLDNLMSNVPEVLMCYHVDGVLRKYSLIKTEELPYLPDSTFRPEVVHDVAENILSFLRANATKTGHTYWLFKGEDDDCVKLYDLSSLLESRFEGVGRDDNPFSGHVALLLYRIACNMLRKRHVVDFGDRLGTVRTILNKTLELIKADKYLQVRANIHMMLADCYVPRDHRPLTTEFAGGGHADAALARSPERTVATDSPWSQQPMVRVDLLARKGAVQPSEQDAWEGEPRPQPIAGDARERTERALEHVLSALDCLRRRNELERDDKAPKMAHPAQAIPMPYCPLNEVLVAATSEPPSEAPSEASEPSEISSEPPPPPPPTPTHEGDVTEMLLYQKAAHLCSVRAAAAGERGDALPALRMAWAALRCVAAAGGSGAVPEVTAAASILVSDGLLLLSRAPATDTEAARAAWWEPTEPVERSLLQRLREAGADTPPEFVGRPARPPGVAGDMDMLEDAVRTMESAATLKLSPEMRQHVRTRQGLLLNEIGLLYSRRLEDVMKAVDSGPAASLRARAEAQRRPMEQGYKRAESAFCRAVSLLEGSPQRCATEMNLGHLYNRAAAAHHQLFADAAATVSDLERTAACYGRAAAAAAAPGRSTRFAEQTAAVVGCADFAARMRLLRSGVGYRLALLHGDVAAAGGAPGSAGRQRAVQELFRKALALCDPALMPAGAERRQVCFHAAEVIAMHAVTHEETARLPTSERRRAQLYREALDLYGQSALRYQEAGRPDRLLAMLHAQTAVKEHQAAAMSHWFSRVKLVEEALTAVASPSSPLAPLLVAGEASLTDPQDPELAERVQKGAQCLFESLLNALKTVCLLLRKYGGNKKKQTPAYFEELYRQCLAASLRSGTGFSRLSSLVQLVRKAQKPGL</sequence>
<proteinExistence type="predicted"/>
<dbReference type="EMBL" id="VIIS01001281">
    <property type="protein sequence ID" value="KAF0300175.1"/>
    <property type="molecule type" value="Genomic_DNA"/>
</dbReference>
<feature type="domain" description="EDRF1 N-terminal" evidence="2">
    <location>
        <begin position="271"/>
        <end position="488"/>
    </location>
</feature>
<dbReference type="Pfam" id="PF23788">
    <property type="entry name" value="EDRF1_N"/>
    <property type="match status" value="2"/>
</dbReference>
<feature type="region of interest" description="Disordered" evidence="1">
    <location>
        <begin position="616"/>
        <end position="649"/>
    </location>
</feature>
<accession>A0A6A4W170</accession>
<dbReference type="PANTHER" id="PTHR15000:SF1">
    <property type="entry name" value="ERYTHROID DIFFERENTIATION-RELATED FACTOR 1"/>
    <property type="match status" value="1"/>
</dbReference>
<evidence type="ECO:0000256" key="1">
    <source>
        <dbReference type="SAM" id="MobiDB-lite"/>
    </source>
</evidence>
<name>A0A6A4W170_AMPAM</name>
<gene>
    <name evidence="3" type="primary">Edrf1_1</name>
    <name evidence="3" type="ORF">FJT64_003315</name>
</gene>
<dbReference type="InterPro" id="IPR056582">
    <property type="entry name" value="EDRF1_N"/>
</dbReference>
<feature type="compositionally biased region" description="Low complexity" evidence="1">
    <location>
        <begin position="616"/>
        <end position="635"/>
    </location>
</feature>
<feature type="region of interest" description="Disordered" evidence="1">
    <location>
        <begin position="1"/>
        <end position="20"/>
    </location>
</feature>
<reference evidence="3 4" key="1">
    <citation type="submission" date="2019-07" db="EMBL/GenBank/DDBJ databases">
        <title>Draft genome assembly of a fouling barnacle, Amphibalanus amphitrite (Darwin, 1854): The first reference genome for Thecostraca.</title>
        <authorList>
            <person name="Kim W."/>
        </authorList>
    </citation>
    <scope>NUCLEOTIDE SEQUENCE [LARGE SCALE GENOMIC DNA]</scope>
    <source>
        <strain evidence="3">SNU_AA5</strain>
        <tissue evidence="3">Soma without cirri and trophi</tissue>
    </source>
</reference>
<feature type="compositionally biased region" description="Pro residues" evidence="1">
    <location>
        <begin position="636"/>
        <end position="645"/>
    </location>
</feature>
<evidence type="ECO:0000313" key="4">
    <source>
        <dbReference type="Proteomes" id="UP000440578"/>
    </source>
</evidence>
<keyword evidence="4" id="KW-1185">Reference proteome</keyword>
<dbReference type="OrthoDB" id="419432at2759"/>
<feature type="domain" description="EDRF1 N-terminal" evidence="2">
    <location>
        <begin position="114"/>
        <end position="213"/>
    </location>
</feature>
<evidence type="ECO:0000313" key="3">
    <source>
        <dbReference type="EMBL" id="KAF0300175.1"/>
    </source>
</evidence>
<dbReference type="PANTHER" id="PTHR15000">
    <property type="entry name" value="ERYTHROID DIFFERENTIATION-RELATED FACTOR 1"/>
    <property type="match status" value="1"/>
</dbReference>
<comment type="caution">
    <text evidence="3">The sequence shown here is derived from an EMBL/GenBank/DDBJ whole genome shotgun (WGS) entry which is preliminary data.</text>
</comment>
<dbReference type="GO" id="GO:0045893">
    <property type="term" value="P:positive regulation of DNA-templated transcription"/>
    <property type="evidence" value="ECO:0007669"/>
    <property type="project" value="TreeGrafter"/>
</dbReference>
<dbReference type="Proteomes" id="UP000440578">
    <property type="component" value="Unassembled WGS sequence"/>
</dbReference>
<dbReference type="AlphaFoldDB" id="A0A6A4W170"/>
<evidence type="ECO:0000259" key="2">
    <source>
        <dbReference type="Pfam" id="PF23788"/>
    </source>
</evidence>
<organism evidence="3 4">
    <name type="scientific">Amphibalanus amphitrite</name>
    <name type="common">Striped barnacle</name>
    <name type="synonym">Balanus amphitrite</name>
    <dbReference type="NCBI Taxonomy" id="1232801"/>
    <lineage>
        <taxon>Eukaryota</taxon>
        <taxon>Metazoa</taxon>
        <taxon>Ecdysozoa</taxon>
        <taxon>Arthropoda</taxon>
        <taxon>Crustacea</taxon>
        <taxon>Multicrustacea</taxon>
        <taxon>Cirripedia</taxon>
        <taxon>Thoracica</taxon>
        <taxon>Thoracicalcarea</taxon>
        <taxon>Balanomorpha</taxon>
        <taxon>Balanoidea</taxon>
        <taxon>Balanidae</taxon>
        <taxon>Amphibalaninae</taxon>
        <taxon>Amphibalanus</taxon>
    </lineage>
</organism>
<protein>
    <submittedName>
        <fullName evidence="3">Erythroid differentiation-related factor 1</fullName>
    </submittedName>
</protein>